<proteinExistence type="predicted"/>
<dbReference type="Gene3D" id="3.60.15.10">
    <property type="entry name" value="Ribonuclease Z/Hydroxyacylglutathione hydrolase-like"/>
    <property type="match status" value="1"/>
</dbReference>
<name>Q3A832_SYNC1</name>
<dbReference type="NCBIfam" id="NF038231">
    <property type="entry name" value="MBL_Geo_Pelo"/>
    <property type="match status" value="1"/>
</dbReference>
<feature type="region of interest" description="Disordered" evidence="1">
    <location>
        <begin position="261"/>
        <end position="280"/>
    </location>
</feature>
<reference evidence="3 4" key="2">
    <citation type="journal article" date="2012" name="BMC Genomics">
        <title>The genome of Pelobacter carbinolicus reveals surprising metabolic capabilities and physiological features.</title>
        <authorList>
            <person name="Aklujkar M."/>
            <person name="Haveman S.A."/>
            <person name="Didonato R.Jr."/>
            <person name="Chertkov O."/>
            <person name="Han C.S."/>
            <person name="Land M.L."/>
            <person name="Brown P."/>
            <person name="Lovley D.R."/>
        </authorList>
    </citation>
    <scope>NUCLEOTIDE SEQUENCE [LARGE SCALE GENOMIC DNA]</scope>
    <source>
        <strain evidence="4">DSM 2380 / NBRC 103641 / GraBd1</strain>
    </source>
</reference>
<feature type="domain" description="Metallo-beta-lactamase" evidence="2">
    <location>
        <begin position="33"/>
        <end position="223"/>
    </location>
</feature>
<protein>
    <submittedName>
        <fullName evidence="3">Metal-dependent hydrolase, beta-lactamase superfamily</fullName>
    </submittedName>
</protein>
<dbReference type="KEGG" id="pca:Pcar_0199"/>
<feature type="compositionally biased region" description="Polar residues" evidence="1">
    <location>
        <begin position="261"/>
        <end position="272"/>
    </location>
</feature>
<dbReference type="Pfam" id="PF12706">
    <property type="entry name" value="Lactamase_B_2"/>
    <property type="match status" value="1"/>
</dbReference>
<accession>Q3A832</accession>
<gene>
    <name evidence="3" type="ordered locus">Pcar_0199</name>
</gene>
<dbReference type="OrthoDB" id="9803916at2"/>
<dbReference type="AlphaFoldDB" id="Q3A832"/>
<dbReference type="HOGENOM" id="CLU_044538_2_1_7"/>
<dbReference type="PANTHER" id="PTHR42663:SF6">
    <property type="entry name" value="HYDROLASE C777.06C-RELATED"/>
    <property type="match status" value="1"/>
</dbReference>
<dbReference type="CDD" id="cd16279">
    <property type="entry name" value="metallo-hydrolase-like_MBL-fold"/>
    <property type="match status" value="1"/>
</dbReference>
<dbReference type="Proteomes" id="UP000002534">
    <property type="component" value="Chromosome"/>
</dbReference>
<dbReference type="SMART" id="SM00849">
    <property type="entry name" value="Lactamase_B"/>
    <property type="match status" value="1"/>
</dbReference>
<dbReference type="InterPro" id="IPR036866">
    <property type="entry name" value="RibonucZ/Hydroxyglut_hydro"/>
</dbReference>
<evidence type="ECO:0000313" key="3">
    <source>
        <dbReference type="EMBL" id="ABA87460.2"/>
    </source>
</evidence>
<keyword evidence="3" id="KW-0378">Hydrolase</keyword>
<dbReference type="GO" id="GO:0016787">
    <property type="term" value="F:hydrolase activity"/>
    <property type="evidence" value="ECO:0007669"/>
    <property type="project" value="UniProtKB-KW"/>
</dbReference>
<dbReference type="SUPFAM" id="SSF56281">
    <property type="entry name" value="Metallo-hydrolase/oxidoreductase"/>
    <property type="match status" value="1"/>
</dbReference>
<keyword evidence="4" id="KW-1185">Reference proteome</keyword>
<dbReference type="STRING" id="338963.Pcar_0199"/>
<evidence type="ECO:0000256" key="1">
    <source>
        <dbReference type="SAM" id="MobiDB-lite"/>
    </source>
</evidence>
<reference evidence="4" key="1">
    <citation type="submission" date="2005-10" db="EMBL/GenBank/DDBJ databases">
        <title>Complete sequence of Pelobacter carbinolicus DSM 2380.</title>
        <authorList>
            <person name="Copeland A."/>
            <person name="Lucas S."/>
            <person name="Lapidus A."/>
            <person name="Barry K."/>
            <person name="Detter J.C."/>
            <person name="Glavina T."/>
            <person name="Hammon N."/>
            <person name="Israni S."/>
            <person name="Pitluck S."/>
            <person name="Chertkov O."/>
            <person name="Schmutz J."/>
            <person name="Larimer F."/>
            <person name="Land M."/>
            <person name="Kyrpides N."/>
            <person name="Ivanova N."/>
            <person name="Richardson P."/>
        </authorList>
    </citation>
    <scope>NUCLEOTIDE SEQUENCE [LARGE SCALE GENOMIC DNA]</scope>
    <source>
        <strain evidence="4">DSM 2380 / NBRC 103641 / GraBd1</strain>
    </source>
</reference>
<evidence type="ECO:0000259" key="2">
    <source>
        <dbReference type="SMART" id="SM00849"/>
    </source>
</evidence>
<evidence type="ECO:0000313" key="4">
    <source>
        <dbReference type="Proteomes" id="UP000002534"/>
    </source>
</evidence>
<dbReference type="EMBL" id="CP000142">
    <property type="protein sequence ID" value="ABA87460.2"/>
    <property type="molecule type" value="Genomic_DNA"/>
</dbReference>
<sequence>MNIVLLGTGTSTGVPMLGCNCDVCRSSDPRDRRTRCSALISWGARNILIDTGTDLHQQALRESLTHVDGVLYTHAHADHVHGIDDLRAFNMVSKESIPIFGSPATMSVIRRNFSYIFDTQGGVGFRPRLDPWDVRGPFSLFGLPVEPVAMQHGPGEASGYRIGPFAYLTDCNVIPEASLEHLRGLEVLVLDGLRFRSHPTHFSIDEAIKLAQRLGARRTLLTHICHEVSHARDSRDLPPGIELAYDGQRFSLFVKDAQSTATRPLSAPQSTHETNHRIGL</sequence>
<dbReference type="RefSeq" id="WP_011339860.1">
    <property type="nucleotide sequence ID" value="NC_007498.2"/>
</dbReference>
<organism evidence="3 4">
    <name type="scientific">Syntrophotalea carbinolica (strain DSM 2380 / NBRC 103641 / GraBd1)</name>
    <name type="common">Pelobacter carbinolicus</name>
    <dbReference type="NCBI Taxonomy" id="338963"/>
    <lineage>
        <taxon>Bacteria</taxon>
        <taxon>Pseudomonadati</taxon>
        <taxon>Thermodesulfobacteriota</taxon>
        <taxon>Desulfuromonadia</taxon>
        <taxon>Desulfuromonadales</taxon>
        <taxon>Syntrophotaleaceae</taxon>
        <taxon>Syntrophotalea</taxon>
    </lineage>
</organism>
<dbReference type="PANTHER" id="PTHR42663">
    <property type="entry name" value="HYDROLASE C777.06C-RELATED-RELATED"/>
    <property type="match status" value="1"/>
</dbReference>
<dbReference type="InterPro" id="IPR001279">
    <property type="entry name" value="Metallo-B-lactamas"/>
</dbReference>
<dbReference type="eggNOG" id="COG1235">
    <property type="taxonomic scope" value="Bacteria"/>
</dbReference>